<dbReference type="HOGENOM" id="CLU_2727667_0_0_1"/>
<proteinExistence type="predicted"/>
<sequence length="72" mass="8464">MVKNGYLNQNVIQLKQITQLCISQIIDTELEKEPITYNDVYQFNQFQNMYANLDSLELSLHFPDQLYQSSST</sequence>
<dbReference type="AlphaFoldDB" id="A0BYF8"/>
<gene>
    <name evidence="1" type="ORF">GSPATT00033428001</name>
</gene>
<organism evidence="1 2">
    <name type="scientific">Paramecium tetraurelia</name>
    <dbReference type="NCBI Taxonomy" id="5888"/>
    <lineage>
        <taxon>Eukaryota</taxon>
        <taxon>Sar</taxon>
        <taxon>Alveolata</taxon>
        <taxon>Ciliophora</taxon>
        <taxon>Intramacronucleata</taxon>
        <taxon>Oligohymenophorea</taxon>
        <taxon>Peniculida</taxon>
        <taxon>Parameciidae</taxon>
        <taxon>Paramecium</taxon>
    </lineage>
</organism>
<dbReference type="RefSeq" id="XP_001430973.1">
    <property type="nucleotide sequence ID" value="XM_001430936.1"/>
</dbReference>
<accession>A0BYF8</accession>
<keyword evidence="2" id="KW-1185">Reference proteome</keyword>
<dbReference type="KEGG" id="ptm:GSPATT00033428001"/>
<dbReference type="EMBL" id="CT868027">
    <property type="protein sequence ID" value="CAK63575.1"/>
    <property type="molecule type" value="Genomic_DNA"/>
</dbReference>
<dbReference type="InParanoid" id="A0BYF8"/>
<dbReference type="Proteomes" id="UP000000600">
    <property type="component" value="Unassembled WGS sequence"/>
</dbReference>
<evidence type="ECO:0000313" key="2">
    <source>
        <dbReference type="Proteomes" id="UP000000600"/>
    </source>
</evidence>
<reference evidence="1 2" key="1">
    <citation type="journal article" date="2006" name="Nature">
        <title>Global trends of whole-genome duplications revealed by the ciliate Paramecium tetraurelia.</title>
        <authorList>
            <consortium name="Genoscope"/>
            <person name="Aury J.-M."/>
            <person name="Jaillon O."/>
            <person name="Duret L."/>
            <person name="Noel B."/>
            <person name="Jubin C."/>
            <person name="Porcel B.M."/>
            <person name="Segurens B."/>
            <person name="Daubin V."/>
            <person name="Anthouard V."/>
            <person name="Aiach N."/>
            <person name="Arnaiz O."/>
            <person name="Billaut A."/>
            <person name="Beisson J."/>
            <person name="Blanc I."/>
            <person name="Bouhouche K."/>
            <person name="Camara F."/>
            <person name="Duharcourt S."/>
            <person name="Guigo R."/>
            <person name="Gogendeau D."/>
            <person name="Katinka M."/>
            <person name="Keller A.-M."/>
            <person name="Kissmehl R."/>
            <person name="Klotz C."/>
            <person name="Koll F."/>
            <person name="Le Moue A."/>
            <person name="Lepere C."/>
            <person name="Malinsky S."/>
            <person name="Nowacki M."/>
            <person name="Nowak J.K."/>
            <person name="Plattner H."/>
            <person name="Poulain J."/>
            <person name="Ruiz F."/>
            <person name="Serrano V."/>
            <person name="Zagulski M."/>
            <person name="Dessen P."/>
            <person name="Betermier M."/>
            <person name="Weissenbach J."/>
            <person name="Scarpelli C."/>
            <person name="Schachter V."/>
            <person name="Sperling L."/>
            <person name="Meyer E."/>
            <person name="Cohen J."/>
            <person name="Wincker P."/>
        </authorList>
    </citation>
    <scope>NUCLEOTIDE SEQUENCE [LARGE SCALE GENOMIC DNA]</scope>
    <source>
        <strain evidence="1 2">Stock d4-2</strain>
    </source>
</reference>
<name>A0BYF8_PARTE</name>
<protein>
    <submittedName>
        <fullName evidence="1">Uncharacterized protein</fullName>
    </submittedName>
</protein>
<dbReference type="GeneID" id="5016757"/>
<evidence type="ECO:0000313" key="1">
    <source>
        <dbReference type="EMBL" id="CAK63575.1"/>
    </source>
</evidence>